<organism evidence="1 2">
    <name type="scientific">Martelella alba</name>
    <dbReference type="NCBI Taxonomy" id="2590451"/>
    <lineage>
        <taxon>Bacteria</taxon>
        <taxon>Pseudomonadati</taxon>
        <taxon>Pseudomonadota</taxon>
        <taxon>Alphaproteobacteria</taxon>
        <taxon>Hyphomicrobiales</taxon>
        <taxon>Aurantimonadaceae</taxon>
        <taxon>Martelella</taxon>
    </lineage>
</organism>
<proteinExistence type="predicted"/>
<dbReference type="AlphaFoldDB" id="A0A506U0C2"/>
<sequence>MSAGRNWRARSGRYCAAHRHASANMPLPQKPALRYKAAAGSIALLSPALAFILAACTELAAEAGLEYQIPANQWQPFVFADIDQVVAEGGNRIVVDSRSGKSIIAATLPLTMTQSGLFKASVTWTFGARNAIEDPRPCGLAYSRNDVPQSGNRFRVRAGDKVRIGFECAASRHPFGVGAQSSFAPFQVVLGPAMYTIAAAKRPALGDPQTGTSSPQGPAFAQTHTPSVPLVRRLPPMLSCPAFTPSGGLLPLNAPAVEDVTKRSEDTRPVPQAIMNYAMTVLGNFEAGAGNPYAEVSALEGLSLGYFQWNAGRGTLYTPFLSAMTSEHIALAPSSVRPGIETLHRVAKGLASLSDGTAVIADWRRSAPGDPLVRGIRRSVRAGLSEWLALPSVVDIQKSIMLGTNALAYSYARQWLVTQGITTATTSQMRIADTYFLNMLVHVGGRNGMWQPHAHAFRESFSSDLAMMDYIALWLAVCQNNGGRRLYNVAEARKNALKYASMVARNPRSFTDNQFDLYALAFQLATHSIDDNDGAAFPGFFQAEVLLRFGVIIFGAGTIGGMPYEAVSRAAKKDAMGD</sequence>
<evidence type="ECO:0000313" key="2">
    <source>
        <dbReference type="Proteomes" id="UP000318801"/>
    </source>
</evidence>
<gene>
    <name evidence="1" type="ORF">FJU08_20750</name>
</gene>
<keyword evidence="2" id="KW-1185">Reference proteome</keyword>
<dbReference type="EMBL" id="VHLG01000019">
    <property type="protein sequence ID" value="TPW27220.1"/>
    <property type="molecule type" value="Genomic_DNA"/>
</dbReference>
<dbReference type="OrthoDB" id="5395100at2"/>
<accession>A0A506U0C2</accession>
<comment type="caution">
    <text evidence="1">The sequence shown here is derived from an EMBL/GenBank/DDBJ whole genome shotgun (WGS) entry which is preliminary data.</text>
</comment>
<dbReference type="Proteomes" id="UP000318801">
    <property type="component" value="Unassembled WGS sequence"/>
</dbReference>
<name>A0A506U0C2_9HYPH</name>
<protein>
    <submittedName>
        <fullName evidence="1">Uncharacterized protein</fullName>
    </submittedName>
</protein>
<reference evidence="1 2" key="1">
    <citation type="submission" date="2019-06" db="EMBL/GenBank/DDBJ databases">
        <authorList>
            <person name="Li M."/>
        </authorList>
    </citation>
    <scope>NUCLEOTIDE SEQUENCE [LARGE SCALE GENOMIC DNA]</scope>
    <source>
        <strain evidence="1 2">BGMRC2036</strain>
    </source>
</reference>
<evidence type="ECO:0000313" key="1">
    <source>
        <dbReference type="EMBL" id="TPW27220.1"/>
    </source>
</evidence>
<dbReference type="RefSeq" id="WP_141150962.1">
    <property type="nucleotide sequence ID" value="NZ_VHLG01000019.1"/>
</dbReference>